<dbReference type="Pfam" id="PF02203">
    <property type="entry name" value="TarH"/>
    <property type="match status" value="1"/>
</dbReference>
<dbReference type="InterPro" id="IPR035440">
    <property type="entry name" value="4HB_MCP_dom_sf"/>
</dbReference>
<dbReference type="SMART" id="SM00304">
    <property type="entry name" value="HAMP"/>
    <property type="match status" value="1"/>
</dbReference>
<dbReference type="EMBL" id="CP148753">
    <property type="protein sequence ID" value="WXR72409.1"/>
    <property type="molecule type" value="Genomic_DNA"/>
</dbReference>
<dbReference type="InterPro" id="IPR004089">
    <property type="entry name" value="MCPsignal_dom"/>
</dbReference>
<dbReference type="InterPro" id="IPR003660">
    <property type="entry name" value="HAMP_dom"/>
</dbReference>
<dbReference type="SMART" id="SM00283">
    <property type="entry name" value="MA"/>
    <property type="match status" value="1"/>
</dbReference>
<accession>A0ABZ2S0Y3</accession>
<keyword evidence="12" id="KW-0175">Coiled coil</keyword>
<name>A0ABZ2S0Y3_9BURK</name>
<feature type="domain" description="HAMP" evidence="15">
    <location>
        <begin position="216"/>
        <end position="268"/>
    </location>
</feature>
<dbReference type="Gene3D" id="1.10.287.950">
    <property type="entry name" value="Methyl-accepting chemotaxis protein"/>
    <property type="match status" value="1"/>
</dbReference>
<keyword evidence="2" id="KW-1003">Cell membrane</keyword>
<keyword evidence="3" id="KW-0488">Methylation</keyword>
<keyword evidence="8 13" id="KW-0472">Membrane</keyword>
<keyword evidence="7 13" id="KW-1133">Transmembrane helix</keyword>
<dbReference type="PROSITE" id="PS50885">
    <property type="entry name" value="HAMP"/>
    <property type="match status" value="1"/>
</dbReference>
<evidence type="ECO:0000256" key="8">
    <source>
        <dbReference type="ARBA" id="ARBA00023136"/>
    </source>
</evidence>
<evidence type="ECO:0000313" key="17">
    <source>
        <dbReference type="Proteomes" id="UP001456224"/>
    </source>
</evidence>
<dbReference type="RefSeq" id="WP_338879069.1">
    <property type="nucleotide sequence ID" value="NZ_CP148753.1"/>
</dbReference>
<evidence type="ECO:0000256" key="5">
    <source>
        <dbReference type="ARBA" id="ARBA00022519"/>
    </source>
</evidence>
<proteinExistence type="inferred from homology"/>
<dbReference type="Pfam" id="PF00015">
    <property type="entry name" value="MCPsignal"/>
    <property type="match status" value="1"/>
</dbReference>
<evidence type="ECO:0000256" key="4">
    <source>
        <dbReference type="ARBA" id="ARBA00022500"/>
    </source>
</evidence>
<dbReference type="SUPFAM" id="SSF58104">
    <property type="entry name" value="Methyl-accepting chemotaxis protein (MCP) signaling domain"/>
    <property type="match status" value="1"/>
</dbReference>
<gene>
    <name evidence="16" type="ORF">WHX56_22535</name>
</gene>
<dbReference type="InterPro" id="IPR004090">
    <property type="entry name" value="Chemotax_Me-accpt_rcpt"/>
</dbReference>
<keyword evidence="5" id="KW-0997">Cell inner membrane</keyword>
<dbReference type="Proteomes" id="UP001456224">
    <property type="component" value="Chromosome"/>
</dbReference>
<feature type="transmembrane region" description="Helical" evidence="13">
    <location>
        <begin position="192"/>
        <end position="214"/>
    </location>
</feature>
<dbReference type="SUPFAM" id="SSF47170">
    <property type="entry name" value="Aspartate receptor, ligand-binding domain"/>
    <property type="match status" value="1"/>
</dbReference>
<dbReference type="InterPro" id="IPR003122">
    <property type="entry name" value="Tar_rcpt_lig-bd"/>
</dbReference>
<evidence type="ECO:0000256" key="9">
    <source>
        <dbReference type="ARBA" id="ARBA00023224"/>
    </source>
</evidence>
<evidence type="ECO:0000256" key="6">
    <source>
        <dbReference type="ARBA" id="ARBA00022692"/>
    </source>
</evidence>
<keyword evidence="17" id="KW-1185">Reference proteome</keyword>
<dbReference type="PRINTS" id="PR00260">
    <property type="entry name" value="CHEMTRNSDUCR"/>
</dbReference>
<feature type="coiled-coil region" evidence="12">
    <location>
        <begin position="491"/>
        <end position="518"/>
    </location>
</feature>
<sequence>MFKNLSIRAVLTTALVVFFTLFLATGIAVHQQLTSNRSSIEVLMDTNLVRANAVDGAGAELLRARLVLLAAQTALMEGKGIANLASMQRLDGYTKKAGDLIQTARQTPETSAEGKPLFDAALAAYDVYQRDAIVPMIAAIRAGNAQDAGRLNLEKVTPLGLIFTAAIQKYVDYADEVGQRVARDASTRINGAIAVLVGLLIVVGVLVVGLYAVFARSVFRPLHEAGRLFDRIAAGDLTNRIEQRGNNEIGILYGAVKRMQDSLARTVSAVRLGVEEIHTGSREIAAGNIDLSSRTEQQAASLEETAASMDELSSTVRNNAESSRSASELAMAASEVATRGGRAVGDVVGTMRGIADSSNRIADIVGVIDGIAFQTNILALNAAVEAARAGEQGKGFAVVASEVRALAQRSAAAAKEIKGLIDDSVQKVSIGSDQVEAAGATMQEIVTSVRRVTDIINEISSASEEQSQGIQQVNQAVSQMDSVTQQNAALVEQAAASAASLETQAQRLREAVAVFKLQTGGQVIDAEAPVLGRGGAAALIGA</sequence>
<dbReference type="InterPro" id="IPR051310">
    <property type="entry name" value="MCP_chemotaxis"/>
</dbReference>
<keyword evidence="6 13" id="KW-0812">Transmembrane</keyword>
<keyword evidence="4" id="KW-0145">Chemotaxis</keyword>
<evidence type="ECO:0000256" key="11">
    <source>
        <dbReference type="PROSITE-ProRule" id="PRU00284"/>
    </source>
</evidence>
<organism evidence="16 17">
    <name type="scientific">Achromobacter veterisilvae</name>
    <dbReference type="NCBI Taxonomy" id="2069367"/>
    <lineage>
        <taxon>Bacteria</taxon>
        <taxon>Pseudomonadati</taxon>
        <taxon>Pseudomonadota</taxon>
        <taxon>Betaproteobacteria</taxon>
        <taxon>Burkholderiales</taxon>
        <taxon>Alcaligenaceae</taxon>
        <taxon>Achromobacter</taxon>
    </lineage>
</organism>
<evidence type="ECO:0000256" key="12">
    <source>
        <dbReference type="SAM" id="Coils"/>
    </source>
</evidence>
<dbReference type="CDD" id="cd06225">
    <property type="entry name" value="HAMP"/>
    <property type="match status" value="1"/>
</dbReference>
<evidence type="ECO:0000256" key="2">
    <source>
        <dbReference type="ARBA" id="ARBA00022475"/>
    </source>
</evidence>
<evidence type="ECO:0000259" key="14">
    <source>
        <dbReference type="PROSITE" id="PS50111"/>
    </source>
</evidence>
<protein>
    <submittedName>
        <fullName evidence="16">Methyl-accepting chemotaxis protein</fullName>
    </submittedName>
</protein>
<evidence type="ECO:0000256" key="1">
    <source>
        <dbReference type="ARBA" id="ARBA00004429"/>
    </source>
</evidence>
<evidence type="ECO:0000256" key="3">
    <source>
        <dbReference type="ARBA" id="ARBA00022481"/>
    </source>
</evidence>
<dbReference type="PANTHER" id="PTHR43531">
    <property type="entry name" value="PROTEIN ICFG"/>
    <property type="match status" value="1"/>
</dbReference>
<feature type="domain" description="Methyl-accepting transducer" evidence="14">
    <location>
        <begin position="273"/>
        <end position="502"/>
    </location>
</feature>
<reference evidence="16 17" key="1">
    <citation type="submission" date="2024-03" db="EMBL/GenBank/DDBJ databases">
        <title>Reference genomes for the five species model microbial community.</title>
        <authorList>
            <person name="Padfield D."/>
        </authorList>
    </citation>
    <scope>NUCLEOTIDE SEQUENCE [LARGE SCALE GENOMIC DNA]</scope>
    <source>
        <strain evidence="16 17">AB1</strain>
    </source>
</reference>
<dbReference type="CDD" id="cd11386">
    <property type="entry name" value="MCP_signal"/>
    <property type="match status" value="1"/>
</dbReference>
<evidence type="ECO:0000313" key="16">
    <source>
        <dbReference type="EMBL" id="WXR72409.1"/>
    </source>
</evidence>
<evidence type="ECO:0000256" key="7">
    <source>
        <dbReference type="ARBA" id="ARBA00022989"/>
    </source>
</evidence>
<keyword evidence="9 11" id="KW-0807">Transducer</keyword>
<evidence type="ECO:0000256" key="10">
    <source>
        <dbReference type="ARBA" id="ARBA00029447"/>
    </source>
</evidence>
<evidence type="ECO:0000256" key="13">
    <source>
        <dbReference type="SAM" id="Phobius"/>
    </source>
</evidence>
<comment type="subcellular location">
    <subcellularLocation>
        <location evidence="1">Cell inner membrane</location>
        <topology evidence="1">Multi-pass membrane protein</topology>
    </subcellularLocation>
</comment>
<comment type="similarity">
    <text evidence="10">Belongs to the methyl-accepting chemotaxis (MCP) protein family.</text>
</comment>
<dbReference type="Pfam" id="PF00672">
    <property type="entry name" value="HAMP"/>
    <property type="match status" value="1"/>
</dbReference>
<dbReference type="PANTHER" id="PTHR43531:SF14">
    <property type="entry name" value="METHYL-ACCEPTING CHEMOTAXIS PROTEIN I-RELATED"/>
    <property type="match status" value="1"/>
</dbReference>
<evidence type="ECO:0000259" key="15">
    <source>
        <dbReference type="PROSITE" id="PS50885"/>
    </source>
</evidence>
<dbReference type="PROSITE" id="PS50111">
    <property type="entry name" value="CHEMOTAXIS_TRANSDUC_2"/>
    <property type="match status" value="1"/>
</dbReference>